<evidence type="ECO:0000313" key="3">
    <source>
        <dbReference type="Proteomes" id="UP000663613"/>
    </source>
</evidence>
<evidence type="ECO:0000313" key="2">
    <source>
        <dbReference type="EMBL" id="QRY17178.1"/>
    </source>
</evidence>
<evidence type="ECO:0008006" key="4">
    <source>
        <dbReference type="Google" id="ProtNLM"/>
    </source>
</evidence>
<evidence type="ECO:0000256" key="1">
    <source>
        <dbReference type="SAM" id="SignalP"/>
    </source>
</evidence>
<dbReference type="AlphaFoldDB" id="A0ABD7DK93"/>
<reference evidence="2 3" key="1">
    <citation type="submission" date="2021-02" db="EMBL/GenBank/DDBJ databases">
        <title>Bacillus cereus VKM B-370.</title>
        <authorList>
            <person name="Kazantseva O.A."/>
            <person name="Piligrimova E.G."/>
            <person name="Buzikov R.M."/>
            <person name="Shadrin A.M."/>
        </authorList>
    </citation>
    <scope>NUCLEOTIDE SEQUENCE [LARGE SCALE GENOMIC DNA]</scope>
    <source>
        <strain evidence="2 3">VKM B-370</strain>
    </source>
</reference>
<dbReference type="RefSeq" id="WP_162862865.1">
    <property type="nucleotide sequence ID" value="NZ_CP162629.1"/>
</dbReference>
<accession>A0ABD7DK93</accession>
<dbReference type="EMBL" id="CP070339">
    <property type="protein sequence ID" value="QRY17178.1"/>
    <property type="molecule type" value="Genomic_DNA"/>
</dbReference>
<gene>
    <name evidence="2" type="ORF">JTF64_08020</name>
</gene>
<sequence>MKKRKYLLAFMSTVFSVGLLWVCNSVVEDEPNPTEEPSEEIRENNNQ</sequence>
<organism evidence="2 3">
    <name type="scientific">Bacillus cereus</name>
    <dbReference type="NCBI Taxonomy" id="1396"/>
    <lineage>
        <taxon>Bacteria</taxon>
        <taxon>Bacillati</taxon>
        <taxon>Bacillota</taxon>
        <taxon>Bacilli</taxon>
        <taxon>Bacillales</taxon>
        <taxon>Bacillaceae</taxon>
        <taxon>Bacillus</taxon>
        <taxon>Bacillus cereus group</taxon>
    </lineage>
</organism>
<protein>
    <recommendedName>
        <fullName evidence="4">Lipoprotein</fullName>
    </recommendedName>
</protein>
<dbReference type="Proteomes" id="UP000663613">
    <property type="component" value="Chromosome"/>
</dbReference>
<feature type="chain" id="PRO_5044855352" description="Lipoprotein" evidence="1">
    <location>
        <begin position="22"/>
        <end position="47"/>
    </location>
</feature>
<feature type="signal peptide" evidence="1">
    <location>
        <begin position="1"/>
        <end position="21"/>
    </location>
</feature>
<name>A0ABD7DK93_BACCE</name>
<keyword evidence="1" id="KW-0732">Signal</keyword>
<proteinExistence type="predicted"/>